<evidence type="ECO:0000256" key="3">
    <source>
        <dbReference type="ARBA" id="ARBA00022553"/>
    </source>
</evidence>
<dbReference type="InterPro" id="IPR000700">
    <property type="entry name" value="PAS-assoc_C"/>
</dbReference>
<accession>A0A1S8SY41</accession>
<dbReference type="Proteomes" id="UP000190890">
    <property type="component" value="Unassembled WGS sequence"/>
</dbReference>
<feature type="domain" description="PAC" evidence="4">
    <location>
        <begin position="1"/>
        <end position="51"/>
    </location>
</feature>
<dbReference type="EMBL" id="LZZM01000241">
    <property type="protein sequence ID" value="OOM70322.1"/>
    <property type="molecule type" value="Genomic_DNA"/>
</dbReference>
<organism evidence="5 6">
    <name type="scientific">Clostridium puniceum</name>
    <dbReference type="NCBI Taxonomy" id="29367"/>
    <lineage>
        <taxon>Bacteria</taxon>
        <taxon>Bacillati</taxon>
        <taxon>Bacillota</taxon>
        <taxon>Clostridia</taxon>
        <taxon>Eubacteriales</taxon>
        <taxon>Clostridiaceae</taxon>
        <taxon>Clostridium</taxon>
    </lineage>
</organism>
<dbReference type="PROSITE" id="PS50113">
    <property type="entry name" value="PAC"/>
    <property type="match status" value="1"/>
</dbReference>
<dbReference type="Gene3D" id="1.10.287.130">
    <property type="match status" value="1"/>
</dbReference>
<comment type="catalytic activity">
    <reaction evidence="1">
        <text>ATP + protein L-histidine = ADP + protein N-phospho-L-histidine.</text>
        <dbReference type="EC" id="2.7.13.3"/>
    </reaction>
</comment>
<dbReference type="Pfam" id="PF00512">
    <property type="entry name" value="HisKA"/>
    <property type="match status" value="1"/>
</dbReference>
<dbReference type="CDD" id="cd00082">
    <property type="entry name" value="HisKA"/>
    <property type="match status" value="1"/>
</dbReference>
<gene>
    <name evidence="5" type="primary">evgS</name>
    <name evidence="5" type="ORF">CLPUN_52370</name>
</gene>
<dbReference type="SUPFAM" id="SSF47384">
    <property type="entry name" value="Homodimeric domain of signal transducing histidine kinase"/>
    <property type="match status" value="1"/>
</dbReference>
<dbReference type="AlphaFoldDB" id="A0A1S8SY41"/>
<proteinExistence type="predicted"/>
<dbReference type="EC" id="2.7.13.3" evidence="2"/>
<dbReference type="STRING" id="29367.CLPUN_52370"/>
<keyword evidence="3" id="KW-0597">Phosphoprotein</keyword>
<name>A0A1S8SY41_9CLOT</name>
<dbReference type="PANTHER" id="PTHR45339">
    <property type="entry name" value="HYBRID SIGNAL TRANSDUCTION HISTIDINE KINASE J"/>
    <property type="match status" value="1"/>
</dbReference>
<evidence type="ECO:0000313" key="6">
    <source>
        <dbReference type="Proteomes" id="UP000190890"/>
    </source>
</evidence>
<dbReference type="PANTHER" id="PTHR45339:SF5">
    <property type="entry name" value="HISTIDINE KINASE"/>
    <property type="match status" value="1"/>
</dbReference>
<evidence type="ECO:0000313" key="5">
    <source>
        <dbReference type="EMBL" id="OOM70322.1"/>
    </source>
</evidence>
<protein>
    <recommendedName>
        <fullName evidence="2">histidine kinase</fullName>
        <ecNumber evidence="2">2.7.13.3</ecNumber>
    </recommendedName>
</protein>
<reference evidence="5 6" key="1">
    <citation type="submission" date="2016-05" db="EMBL/GenBank/DDBJ databases">
        <title>Microbial solvent formation.</title>
        <authorList>
            <person name="Poehlein A."/>
            <person name="Montoya Solano J.D."/>
            <person name="Flitsch S."/>
            <person name="Krabben P."/>
            <person name="Duerre P."/>
            <person name="Daniel R."/>
        </authorList>
    </citation>
    <scope>NUCLEOTIDE SEQUENCE [LARGE SCALE GENOMIC DNA]</scope>
    <source>
        <strain evidence="5 6">DSM 2619</strain>
    </source>
</reference>
<dbReference type="GO" id="GO:0000155">
    <property type="term" value="F:phosphorelay sensor kinase activity"/>
    <property type="evidence" value="ECO:0007669"/>
    <property type="project" value="InterPro"/>
</dbReference>
<evidence type="ECO:0000256" key="2">
    <source>
        <dbReference type="ARBA" id="ARBA00012438"/>
    </source>
</evidence>
<keyword evidence="5" id="KW-0808">Transferase</keyword>
<dbReference type="Gene3D" id="3.30.450.20">
    <property type="entry name" value="PAS domain"/>
    <property type="match status" value="1"/>
</dbReference>
<sequence>MEVELKNWKNKNRLIQIKSKPYRDDDGNVKYFICTAEGVTKQRSAEAELYKAKDQAEAANIAKSQFLGNMSHEIRRPINGVFGFFELLQSTDLSLEQKEFLREAKSAFS</sequence>
<dbReference type="InterPro" id="IPR003661">
    <property type="entry name" value="HisK_dim/P_dom"/>
</dbReference>
<comment type="caution">
    <text evidence="5">The sequence shown here is derived from an EMBL/GenBank/DDBJ whole genome shotgun (WGS) entry which is preliminary data.</text>
</comment>
<evidence type="ECO:0000256" key="1">
    <source>
        <dbReference type="ARBA" id="ARBA00000085"/>
    </source>
</evidence>
<keyword evidence="6" id="KW-1185">Reference proteome</keyword>
<dbReference type="InterPro" id="IPR036097">
    <property type="entry name" value="HisK_dim/P_sf"/>
</dbReference>
<evidence type="ECO:0000259" key="4">
    <source>
        <dbReference type="PROSITE" id="PS50113"/>
    </source>
</evidence>